<dbReference type="Gene3D" id="2.60.120.200">
    <property type="match status" value="1"/>
</dbReference>
<dbReference type="PANTHER" id="PTHR10963:SF24">
    <property type="entry name" value="GLYCOSIDASE C21B10.07-RELATED"/>
    <property type="match status" value="1"/>
</dbReference>
<proteinExistence type="predicted"/>
<evidence type="ECO:0000256" key="2">
    <source>
        <dbReference type="SAM" id="SignalP"/>
    </source>
</evidence>
<evidence type="ECO:0000313" key="5">
    <source>
        <dbReference type="Proteomes" id="UP000193067"/>
    </source>
</evidence>
<dbReference type="GO" id="GO:0009251">
    <property type="term" value="P:glucan catabolic process"/>
    <property type="evidence" value="ECO:0007669"/>
    <property type="project" value="TreeGrafter"/>
</dbReference>
<feature type="region of interest" description="Disordered" evidence="1">
    <location>
        <begin position="349"/>
        <end position="373"/>
    </location>
</feature>
<keyword evidence="4" id="KW-0378">Hydrolase</keyword>
<name>A0A1Y2J023_TRAC3</name>
<gene>
    <name evidence="4" type="ORF">PYCCODRAFT_1422852</name>
</gene>
<dbReference type="CDD" id="cd02181">
    <property type="entry name" value="GH16_fungal_Lam16A_glucanase"/>
    <property type="match status" value="1"/>
</dbReference>
<dbReference type="SUPFAM" id="SSF49899">
    <property type="entry name" value="Concanavalin A-like lectins/glucanases"/>
    <property type="match status" value="1"/>
</dbReference>
<sequence>MHLAIPLAYALFSSHSALAAYSFVKEYSGTDFFNGWDFGNGTYDSTTHGHVNYLNQSDAMSQKLAYVNDAGHAIVKVDDFSTVIWENKRNSVRIQTTDYFPIGSVFVFDATHIPFGCSVWPGFWTKGPNWPTDGEIDIVESVNLMGNNQMALHTPPGCTQPSDVTQLGKTSGTDCSAGVDSATGCAVEETQPNSFGTDFVSAGGGVWATQFDVSGVYIWFWTRKAVPDSVTNAKDTIDPSSWGTPSAAWPTPSCDISKYFNAQQLVIDITLCGDWAGQPNLYQSTCGGPLGNSTVDICYIDNVINTNGSNYANAYFEISSIKVFTVNGTVLTPTVSGSSTVLSSATASVSANGSSTNSNTNGTSGSDSGSGSSGNGAMPGAAAYLAMLGATALAAFSWTLL</sequence>
<evidence type="ECO:0000313" key="4">
    <source>
        <dbReference type="EMBL" id="OSD06667.1"/>
    </source>
</evidence>
<dbReference type="PROSITE" id="PS51762">
    <property type="entry name" value="GH16_2"/>
    <property type="match status" value="1"/>
</dbReference>
<dbReference type="STRING" id="1353009.A0A1Y2J023"/>
<dbReference type="GO" id="GO:0004553">
    <property type="term" value="F:hydrolase activity, hydrolyzing O-glycosyl compounds"/>
    <property type="evidence" value="ECO:0007669"/>
    <property type="project" value="InterPro"/>
</dbReference>
<feature type="signal peptide" evidence="2">
    <location>
        <begin position="1"/>
        <end position="19"/>
    </location>
</feature>
<keyword evidence="5" id="KW-1185">Reference proteome</keyword>
<reference evidence="4 5" key="1">
    <citation type="journal article" date="2015" name="Biotechnol. Biofuels">
        <title>Enhanced degradation of softwood versus hardwood by the white-rot fungus Pycnoporus coccineus.</title>
        <authorList>
            <person name="Couturier M."/>
            <person name="Navarro D."/>
            <person name="Chevret D."/>
            <person name="Henrissat B."/>
            <person name="Piumi F."/>
            <person name="Ruiz-Duenas F.J."/>
            <person name="Martinez A.T."/>
            <person name="Grigoriev I.V."/>
            <person name="Riley R."/>
            <person name="Lipzen A."/>
            <person name="Berrin J.G."/>
            <person name="Master E.R."/>
            <person name="Rosso M.N."/>
        </authorList>
    </citation>
    <scope>NUCLEOTIDE SEQUENCE [LARGE SCALE GENOMIC DNA]</scope>
    <source>
        <strain evidence="4 5">BRFM310</strain>
    </source>
</reference>
<accession>A0A1Y2J023</accession>
<evidence type="ECO:0000259" key="3">
    <source>
        <dbReference type="PROSITE" id="PS51762"/>
    </source>
</evidence>
<organism evidence="4 5">
    <name type="scientific">Trametes coccinea (strain BRFM310)</name>
    <name type="common">Pycnoporus coccineus</name>
    <dbReference type="NCBI Taxonomy" id="1353009"/>
    <lineage>
        <taxon>Eukaryota</taxon>
        <taxon>Fungi</taxon>
        <taxon>Dikarya</taxon>
        <taxon>Basidiomycota</taxon>
        <taxon>Agaricomycotina</taxon>
        <taxon>Agaricomycetes</taxon>
        <taxon>Polyporales</taxon>
        <taxon>Polyporaceae</taxon>
        <taxon>Trametes</taxon>
    </lineage>
</organism>
<dbReference type="EMBL" id="KZ084090">
    <property type="protein sequence ID" value="OSD06667.1"/>
    <property type="molecule type" value="Genomic_DNA"/>
</dbReference>
<dbReference type="InterPro" id="IPR000757">
    <property type="entry name" value="Beta-glucanase-like"/>
</dbReference>
<evidence type="ECO:0000256" key="1">
    <source>
        <dbReference type="SAM" id="MobiDB-lite"/>
    </source>
</evidence>
<feature type="chain" id="PRO_5013005689" evidence="2">
    <location>
        <begin position="20"/>
        <end position="401"/>
    </location>
</feature>
<dbReference type="AlphaFoldDB" id="A0A1Y2J023"/>
<protein>
    <submittedName>
        <fullName evidence="4">Glycoside hydrolase family 16 protein</fullName>
    </submittedName>
</protein>
<dbReference type="OrthoDB" id="192832at2759"/>
<dbReference type="Pfam" id="PF26113">
    <property type="entry name" value="GH16_XgeA"/>
    <property type="match status" value="1"/>
</dbReference>
<keyword evidence="2" id="KW-0732">Signal</keyword>
<feature type="domain" description="GH16" evidence="3">
    <location>
        <begin position="1"/>
        <end position="284"/>
    </location>
</feature>
<dbReference type="InterPro" id="IPR013320">
    <property type="entry name" value="ConA-like_dom_sf"/>
</dbReference>
<dbReference type="FunFam" id="2.60.120.200:FF:000179">
    <property type="entry name" value="Unplaced genomic scaffold supercont1.19, whole genome shotgun sequence"/>
    <property type="match status" value="1"/>
</dbReference>
<dbReference type="PANTHER" id="PTHR10963">
    <property type="entry name" value="GLYCOSYL HYDROLASE-RELATED"/>
    <property type="match status" value="1"/>
</dbReference>
<dbReference type="InterPro" id="IPR050546">
    <property type="entry name" value="Glycosyl_Hydrlase_16"/>
</dbReference>
<dbReference type="Proteomes" id="UP000193067">
    <property type="component" value="Unassembled WGS sequence"/>
</dbReference>